<sequence>MSPIIRDAASAESCRLKGSARPYCFDVAGIIWNGPCAPAGETALISPRDSAISCA</sequence>
<keyword evidence="2" id="KW-1185">Reference proteome</keyword>
<name>B9TAQ1_RICCO</name>
<organism evidence="1 2">
    <name type="scientific">Ricinus communis</name>
    <name type="common">Castor bean</name>
    <dbReference type="NCBI Taxonomy" id="3988"/>
    <lineage>
        <taxon>Eukaryota</taxon>
        <taxon>Viridiplantae</taxon>
        <taxon>Streptophyta</taxon>
        <taxon>Embryophyta</taxon>
        <taxon>Tracheophyta</taxon>
        <taxon>Spermatophyta</taxon>
        <taxon>Magnoliopsida</taxon>
        <taxon>eudicotyledons</taxon>
        <taxon>Gunneridae</taxon>
        <taxon>Pentapetalae</taxon>
        <taxon>rosids</taxon>
        <taxon>fabids</taxon>
        <taxon>Malpighiales</taxon>
        <taxon>Euphorbiaceae</taxon>
        <taxon>Acalyphoideae</taxon>
        <taxon>Acalypheae</taxon>
        <taxon>Ricinus</taxon>
    </lineage>
</organism>
<dbReference type="EMBL" id="EQ975885">
    <property type="protein sequence ID" value="EEF27066.1"/>
    <property type="molecule type" value="Genomic_DNA"/>
</dbReference>
<dbReference type="InParanoid" id="B9TAQ1"/>
<proteinExistence type="predicted"/>
<gene>
    <name evidence="1" type="ORF">RCOM_0102680</name>
</gene>
<dbReference type="AlphaFoldDB" id="B9TAQ1"/>
<evidence type="ECO:0000313" key="2">
    <source>
        <dbReference type="Proteomes" id="UP000008311"/>
    </source>
</evidence>
<dbReference type="Proteomes" id="UP000008311">
    <property type="component" value="Unassembled WGS sequence"/>
</dbReference>
<accession>B9TAQ1</accession>
<reference evidence="2" key="1">
    <citation type="journal article" date="2010" name="Nat. Biotechnol.">
        <title>Draft genome sequence of the oilseed species Ricinus communis.</title>
        <authorList>
            <person name="Chan A.P."/>
            <person name="Crabtree J."/>
            <person name="Zhao Q."/>
            <person name="Lorenzi H."/>
            <person name="Orvis J."/>
            <person name="Puiu D."/>
            <person name="Melake-Berhan A."/>
            <person name="Jones K.M."/>
            <person name="Redman J."/>
            <person name="Chen G."/>
            <person name="Cahoon E.B."/>
            <person name="Gedil M."/>
            <person name="Stanke M."/>
            <person name="Haas B.J."/>
            <person name="Wortman J.R."/>
            <person name="Fraser-Liggett C.M."/>
            <person name="Ravel J."/>
            <person name="Rabinowicz P.D."/>
        </authorList>
    </citation>
    <scope>NUCLEOTIDE SEQUENCE [LARGE SCALE GENOMIC DNA]</scope>
    <source>
        <strain evidence="2">cv. Hale</strain>
    </source>
</reference>
<evidence type="ECO:0000313" key="1">
    <source>
        <dbReference type="EMBL" id="EEF27066.1"/>
    </source>
</evidence>
<protein>
    <submittedName>
        <fullName evidence="1">Uncharacterized protein</fullName>
    </submittedName>
</protein>